<keyword evidence="1" id="KW-0805">Transcription regulation</keyword>
<dbReference type="Gene3D" id="1.10.10.10">
    <property type="entry name" value="Winged helix-like DNA-binding domain superfamily/Winged helix DNA-binding domain"/>
    <property type="match status" value="1"/>
</dbReference>
<gene>
    <name evidence="5" type="ORF">FPL22_09745</name>
</gene>
<dbReference type="InterPro" id="IPR036388">
    <property type="entry name" value="WH-like_DNA-bd_sf"/>
</dbReference>
<dbReference type="CDD" id="cd07377">
    <property type="entry name" value="WHTH_GntR"/>
    <property type="match status" value="1"/>
</dbReference>
<dbReference type="SUPFAM" id="SSF53822">
    <property type="entry name" value="Periplasmic binding protein-like I"/>
    <property type="match status" value="1"/>
</dbReference>
<evidence type="ECO:0000259" key="4">
    <source>
        <dbReference type="PROSITE" id="PS50949"/>
    </source>
</evidence>
<feature type="domain" description="HTH gntR-type" evidence="4">
    <location>
        <begin position="4"/>
        <end position="72"/>
    </location>
</feature>
<dbReference type="InterPro" id="IPR000524">
    <property type="entry name" value="Tscrpt_reg_HTH_GntR"/>
</dbReference>
<accession>A0A556QSC8</accession>
<protein>
    <submittedName>
        <fullName evidence="5">GntR family transcriptional regulator</fullName>
    </submittedName>
</protein>
<dbReference type="SUPFAM" id="SSF46785">
    <property type="entry name" value="Winged helix' DNA-binding domain"/>
    <property type="match status" value="1"/>
</dbReference>
<keyword evidence="6" id="KW-1185">Reference proteome</keyword>
<dbReference type="PANTHER" id="PTHR30146">
    <property type="entry name" value="LACI-RELATED TRANSCRIPTIONAL REPRESSOR"/>
    <property type="match status" value="1"/>
</dbReference>
<comment type="caution">
    <text evidence="5">The sequence shown here is derived from an EMBL/GenBank/DDBJ whole genome shotgun (WGS) entry which is preliminary data.</text>
</comment>
<dbReference type="EMBL" id="VMBG01000001">
    <property type="protein sequence ID" value="TSJ79545.1"/>
    <property type="molecule type" value="Genomic_DNA"/>
</dbReference>
<reference evidence="5 6" key="1">
    <citation type="submission" date="2019-07" db="EMBL/GenBank/DDBJ databases">
        <title>Description of 53C-WASEF.</title>
        <authorList>
            <person name="Pitt A."/>
            <person name="Hahn M.W."/>
        </authorList>
    </citation>
    <scope>NUCLEOTIDE SEQUENCE [LARGE SCALE GENOMIC DNA]</scope>
    <source>
        <strain evidence="5 6">53C-WASEF</strain>
    </source>
</reference>
<dbReference type="InterPro" id="IPR036390">
    <property type="entry name" value="WH_DNA-bd_sf"/>
</dbReference>
<proteinExistence type="predicted"/>
<dbReference type="GO" id="GO:0000976">
    <property type="term" value="F:transcription cis-regulatory region binding"/>
    <property type="evidence" value="ECO:0007669"/>
    <property type="project" value="TreeGrafter"/>
</dbReference>
<dbReference type="PROSITE" id="PS50949">
    <property type="entry name" value="HTH_GNTR"/>
    <property type="match status" value="1"/>
</dbReference>
<dbReference type="SMART" id="SM00345">
    <property type="entry name" value="HTH_GNTR"/>
    <property type="match status" value="1"/>
</dbReference>
<dbReference type="GO" id="GO:0003700">
    <property type="term" value="F:DNA-binding transcription factor activity"/>
    <property type="evidence" value="ECO:0007669"/>
    <property type="project" value="InterPro"/>
</dbReference>
<evidence type="ECO:0000313" key="6">
    <source>
        <dbReference type="Proteomes" id="UP000315648"/>
    </source>
</evidence>
<name>A0A556QSC8_9BACT</name>
<dbReference type="InterPro" id="IPR046335">
    <property type="entry name" value="LacI/GalR-like_sensor"/>
</dbReference>
<dbReference type="PANTHER" id="PTHR30146:SF109">
    <property type="entry name" value="HTH-TYPE TRANSCRIPTIONAL REGULATOR GALS"/>
    <property type="match status" value="1"/>
</dbReference>
<organism evidence="5 6">
    <name type="scientific">Rariglobus hedericola</name>
    <dbReference type="NCBI Taxonomy" id="2597822"/>
    <lineage>
        <taxon>Bacteria</taxon>
        <taxon>Pseudomonadati</taxon>
        <taxon>Verrucomicrobiota</taxon>
        <taxon>Opitutia</taxon>
        <taxon>Opitutales</taxon>
        <taxon>Opitutaceae</taxon>
        <taxon>Rariglobus</taxon>
    </lineage>
</organism>
<sequence>MARPDTQTRLAVELIRKRLQHGDHASGGLPGERQLATELGLSRPTVRKALAQLTGEGLLSRGVTGRVQVAEGADGPARRPLIAFLHTGNLRGENALWRDGVYAAAEKRGAVARSFSYEHYSDGVFSKALDGFDGVFLLQFTDEKISPQLLKRIQSARARVVVLDQDETALGLRSVIVFPFSAGDKLLGHLRSLGHRRIDCLNIHPHNPVIEARIAGWRAFIEKHGLTGELMSAPVDGSLQAAYKLMSARLKAGKPVAPAVYGVTVHAAIGAMRALHEHGLRIGRDVSVCAVNDEGLGPYLVPSLTSLQTPPRDRYLLKAVDWMTGRCEWKKPSLVQPKDAPLFVGESTARAPK</sequence>
<dbReference type="PRINTS" id="PR00035">
    <property type="entry name" value="HTHGNTR"/>
</dbReference>
<evidence type="ECO:0000256" key="2">
    <source>
        <dbReference type="ARBA" id="ARBA00023125"/>
    </source>
</evidence>
<keyword evidence="2" id="KW-0238">DNA-binding</keyword>
<dbReference type="AlphaFoldDB" id="A0A556QSC8"/>
<dbReference type="RefSeq" id="WP_144230086.1">
    <property type="nucleotide sequence ID" value="NZ_CBCRVV010000015.1"/>
</dbReference>
<evidence type="ECO:0000256" key="1">
    <source>
        <dbReference type="ARBA" id="ARBA00023015"/>
    </source>
</evidence>
<dbReference type="Gene3D" id="3.40.50.2300">
    <property type="match status" value="2"/>
</dbReference>
<dbReference type="Proteomes" id="UP000315648">
    <property type="component" value="Unassembled WGS sequence"/>
</dbReference>
<keyword evidence="3" id="KW-0804">Transcription</keyword>
<dbReference type="Pfam" id="PF00392">
    <property type="entry name" value="GntR"/>
    <property type="match status" value="1"/>
</dbReference>
<dbReference type="CDD" id="cd06267">
    <property type="entry name" value="PBP1_LacI_sugar_binding-like"/>
    <property type="match status" value="1"/>
</dbReference>
<dbReference type="Pfam" id="PF13377">
    <property type="entry name" value="Peripla_BP_3"/>
    <property type="match status" value="1"/>
</dbReference>
<evidence type="ECO:0000313" key="5">
    <source>
        <dbReference type="EMBL" id="TSJ79545.1"/>
    </source>
</evidence>
<evidence type="ECO:0000256" key="3">
    <source>
        <dbReference type="ARBA" id="ARBA00023163"/>
    </source>
</evidence>
<dbReference type="InterPro" id="IPR028082">
    <property type="entry name" value="Peripla_BP_I"/>
</dbReference>
<dbReference type="OrthoDB" id="181374at2"/>